<feature type="transmembrane region" description="Helical" evidence="7">
    <location>
        <begin position="177"/>
        <end position="197"/>
    </location>
</feature>
<comment type="similarity">
    <text evidence="2">Belongs to the polysaccharide synthase family.</text>
</comment>
<feature type="transmembrane region" description="Helical" evidence="7">
    <location>
        <begin position="149"/>
        <end position="171"/>
    </location>
</feature>
<dbReference type="AlphaFoldDB" id="A0A161J345"/>
<evidence type="ECO:0000256" key="1">
    <source>
        <dbReference type="ARBA" id="ARBA00004651"/>
    </source>
</evidence>
<keyword evidence="3" id="KW-1003">Cell membrane</keyword>
<evidence type="ECO:0000256" key="2">
    <source>
        <dbReference type="ARBA" id="ARBA00007430"/>
    </source>
</evidence>
<proteinExistence type="inferred from homology"/>
<dbReference type="PANTHER" id="PTHR30250:SF10">
    <property type="entry name" value="LIPOPOLYSACCHARIDE BIOSYNTHESIS PROTEIN WZXC"/>
    <property type="match status" value="1"/>
</dbReference>
<keyword evidence="9" id="KW-1185">Reference proteome</keyword>
<sequence>MTIAGDAARGAAATLGGQWIRFVLQLGALAVLARILNPDDYGVVSMVLAIAGVATLLGDFGLSMASIQSSEVTEAQRTNLLWINVVLGLVLGGIVFLLAVPIAAFYGRAELIPVCQVLSLVFVVTSVTAQFKAEVSRRFRFRWLAGSDVLAQLVASTGAVLLALAGAGYWALVAQQLLVAVTTLVVVVIGAGWLPGLPSRTGGIRSFLGFGANTVGVQLVNYISGNADSVLIGRVWGAGALGVYDRAYQIFRMPLQQIAAPMTRVAFPVLSRMKDSPEFERYVQRAQLVLAYVMGGVFFAAAALADPIMEIALGPGWDDSKTIFRILAIGGVFQALGFVYYWVFLAKALTGLQLRFSIVSRSLMVVFMAVGVVWGPVGVAVGSTVGLVLNWVVLSFFAVPRAGIEVRALLVQAARPLALGVVIVILSLPALGLSAGLGAVGQLLIVGAIDLVIAALAVLLIRAYREDARLLQHTILAIRRR</sequence>
<dbReference type="CDD" id="cd13127">
    <property type="entry name" value="MATE_tuaB_like"/>
    <property type="match status" value="1"/>
</dbReference>
<comment type="subcellular location">
    <subcellularLocation>
        <location evidence="1">Cell membrane</location>
        <topology evidence="1">Multi-pass membrane protein</topology>
    </subcellularLocation>
</comment>
<feature type="transmembrane region" description="Helical" evidence="7">
    <location>
        <begin position="323"/>
        <end position="346"/>
    </location>
</feature>
<evidence type="ECO:0000256" key="4">
    <source>
        <dbReference type="ARBA" id="ARBA00022692"/>
    </source>
</evidence>
<feature type="transmembrane region" description="Helical" evidence="7">
    <location>
        <begin position="443"/>
        <end position="464"/>
    </location>
</feature>
<evidence type="ECO:0000313" key="8">
    <source>
        <dbReference type="EMBL" id="AND16875.1"/>
    </source>
</evidence>
<feature type="transmembrane region" description="Helical" evidence="7">
    <location>
        <begin position="282"/>
        <end position="303"/>
    </location>
</feature>
<feature type="transmembrane region" description="Helical" evidence="7">
    <location>
        <begin position="416"/>
        <end position="437"/>
    </location>
</feature>
<dbReference type="InterPro" id="IPR050833">
    <property type="entry name" value="Poly_Biosynth_Transport"/>
</dbReference>
<evidence type="ECO:0000256" key="5">
    <source>
        <dbReference type="ARBA" id="ARBA00022989"/>
    </source>
</evidence>
<evidence type="ECO:0000256" key="3">
    <source>
        <dbReference type="ARBA" id="ARBA00022475"/>
    </source>
</evidence>
<feature type="transmembrane region" description="Helical" evidence="7">
    <location>
        <begin position="383"/>
        <end position="404"/>
    </location>
</feature>
<evidence type="ECO:0008006" key="10">
    <source>
        <dbReference type="Google" id="ProtNLM"/>
    </source>
</evidence>
<reference evidence="8 9" key="1">
    <citation type="submission" date="2016-05" db="EMBL/GenBank/DDBJ databases">
        <title>Complete genome sequence of Rathayibacter tritici NCPPB 1953.</title>
        <authorList>
            <person name="Park J."/>
            <person name="Lee H.-H."/>
            <person name="Lee S.-W."/>
            <person name="Seo Y.-S."/>
        </authorList>
    </citation>
    <scope>NUCLEOTIDE SEQUENCE [LARGE SCALE GENOMIC DNA]</scope>
    <source>
        <strain evidence="8 9">NCPPB 1953</strain>
    </source>
</reference>
<dbReference type="PATRIC" id="fig|33888.3.peg.1922"/>
<organism evidence="8 9">
    <name type="scientific">Rathayibacter tritici</name>
    <dbReference type="NCBI Taxonomy" id="33888"/>
    <lineage>
        <taxon>Bacteria</taxon>
        <taxon>Bacillati</taxon>
        <taxon>Actinomycetota</taxon>
        <taxon>Actinomycetes</taxon>
        <taxon>Micrococcales</taxon>
        <taxon>Microbacteriaceae</taxon>
        <taxon>Rathayibacter</taxon>
    </lineage>
</organism>
<dbReference type="GO" id="GO:0005886">
    <property type="term" value="C:plasma membrane"/>
    <property type="evidence" value="ECO:0007669"/>
    <property type="project" value="UniProtKB-SubCell"/>
</dbReference>
<feature type="transmembrane region" description="Helical" evidence="7">
    <location>
        <begin position="79"/>
        <end position="105"/>
    </location>
</feature>
<keyword evidence="6 7" id="KW-0472">Membrane</keyword>
<dbReference type="EMBL" id="CP015515">
    <property type="protein sequence ID" value="AND16875.1"/>
    <property type="molecule type" value="Genomic_DNA"/>
</dbReference>
<keyword evidence="4 7" id="KW-0812">Transmembrane</keyword>
<feature type="transmembrane region" description="Helical" evidence="7">
    <location>
        <begin position="19"/>
        <end position="37"/>
    </location>
</feature>
<dbReference type="Pfam" id="PF13440">
    <property type="entry name" value="Polysacc_synt_3"/>
    <property type="match status" value="1"/>
</dbReference>
<evidence type="ECO:0000256" key="7">
    <source>
        <dbReference type="SAM" id="Phobius"/>
    </source>
</evidence>
<protein>
    <recommendedName>
        <fullName evidence="10">Lipopolysaccharide biosynthesis protein</fullName>
    </recommendedName>
</protein>
<evidence type="ECO:0000313" key="9">
    <source>
        <dbReference type="Proteomes" id="UP000077071"/>
    </source>
</evidence>
<gene>
    <name evidence="8" type="ORF">A6122_1744</name>
</gene>
<keyword evidence="5 7" id="KW-1133">Transmembrane helix</keyword>
<dbReference type="Proteomes" id="UP000077071">
    <property type="component" value="Chromosome"/>
</dbReference>
<feature type="transmembrane region" description="Helical" evidence="7">
    <location>
        <begin position="111"/>
        <end position="129"/>
    </location>
</feature>
<feature type="transmembrane region" description="Helical" evidence="7">
    <location>
        <begin position="43"/>
        <end position="67"/>
    </location>
</feature>
<dbReference type="KEGG" id="rtn:A6122_1744"/>
<dbReference type="RefSeq" id="WP_167542359.1">
    <property type="nucleotide sequence ID" value="NZ_CP015515.1"/>
</dbReference>
<dbReference type="PANTHER" id="PTHR30250">
    <property type="entry name" value="PST FAMILY PREDICTED COLANIC ACID TRANSPORTER"/>
    <property type="match status" value="1"/>
</dbReference>
<feature type="transmembrane region" description="Helical" evidence="7">
    <location>
        <begin position="358"/>
        <end position="377"/>
    </location>
</feature>
<name>A0A161J345_9MICO</name>
<dbReference type="STRING" id="33888.A6122_1744"/>
<accession>A0A161J345</accession>
<evidence type="ECO:0000256" key="6">
    <source>
        <dbReference type="ARBA" id="ARBA00023136"/>
    </source>
</evidence>